<feature type="transmembrane region" description="Helical" evidence="7">
    <location>
        <begin position="316"/>
        <end position="334"/>
    </location>
</feature>
<feature type="transmembrane region" description="Helical" evidence="7">
    <location>
        <begin position="89"/>
        <end position="108"/>
    </location>
</feature>
<organism evidence="8 9">
    <name type="scientific">Lysinibacillus macroides</name>
    <dbReference type="NCBI Taxonomy" id="33935"/>
    <lineage>
        <taxon>Bacteria</taxon>
        <taxon>Bacillati</taxon>
        <taxon>Bacillota</taxon>
        <taxon>Bacilli</taxon>
        <taxon>Bacillales</taxon>
        <taxon>Bacillaceae</taxon>
        <taxon>Lysinibacillus</taxon>
    </lineage>
</organism>
<feature type="transmembrane region" description="Helical" evidence="7">
    <location>
        <begin position="9"/>
        <end position="28"/>
    </location>
</feature>
<gene>
    <name evidence="8" type="ORF">ADM90_02830</name>
</gene>
<dbReference type="STRING" id="33935.ADM90_02830"/>
<keyword evidence="3" id="KW-1003">Cell membrane</keyword>
<keyword evidence="4 7" id="KW-0812">Transmembrane</keyword>
<dbReference type="Proteomes" id="UP000037977">
    <property type="component" value="Unassembled WGS sequence"/>
</dbReference>
<proteinExistence type="predicted"/>
<evidence type="ECO:0000256" key="2">
    <source>
        <dbReference type="ARBA" id="ARBA00022448"/>
    </source>
</evidence>
<dbReference type="PANTHER" id="PTHR30047">
    <property type="entry name" value="HIGH-AFFINITY CHOLINE TRANSPORT PROTEIN-RELATED"/>
    <property type="match status" value="1"/>
</dbReference>
<reference evidence="8 9" key="1">
    <citation type="submission" date="2015-07" db="EMBL/GenBank/DDBJ databases">
        <title>Genome sequencing project for genomic taxonomy and phylogenomics of Bacillus-like bacteria.</title>
        <authorList>
            <person name="Liu B."/>
            <person name="Wang J."/>
            <person name="Zhu Y."/>
            <person name="Liu G."/>
            <person name="Chen Q."/>
            <person name="Chen Z."/>
            <person name="Che J."/>
            <person name="Ge C."/>
            <person name="Shi H."/>
            <person name="Pan Z."/>
            <person name="Liu X."/>
        </authorList>
    </citation>
    <scope>NUCLEOTIDE SEQUENCE [LARGE SCALE GENOMIC DNA]</scope>
    <source>
        <strain evidence="8 9">DSM 54</strain>
    </source>
</reference>
<comment type="subcellular location">
    <subcellularLocation>
        <location evidence="1">Cell membrane</location>
        <topology evidence="1">Multi-pass membrane protein</topology>
    </subcellularLocation>
</comment>
<comment type="caution">
    <text evidence="8">The sequence shown here is derived from an EMBL/GenBank/DDBJ whole genome shotgun (WGS) entry which is preliminary data.</text>
</comment>
<evidence type="ECO:0000256" key="1">
    <source>
        <dbReference type="ARBA" id="ARBA00004651"/>
    </source>
</evidence>
<evidence type="ECO:0000256" key="6">
    <source>
        <dbReference type="ARBA" id="ARBA00023136"/>
    </source>
</evidence>
<dbReference type="AlphaFoldDB" id="A0A0M9DMU4"/>
<evidence type="ECO:0000313" key="8">
    <source>
        <dbReference type="EMBL" id="KOY83843.1"/>
    </source>
</evidence>
<accession>A0A0M9DMU4</accession>
<feature type="transmembrane region" description="Helical" evidence="7">
    <location>
        <begin position="346"/>
        <end position="370"/>
    </location>
</feature>
<dbReference type="GO" id="GO:0005886">
    <property type="term" value="C:plasma membrane"/>
    <property type="evidence" value="ECO:0007669"/>
    <property type="project" value="UniProtKB-SubCell"/>
</dbReference>
<dbReference type="Pfam" id="PF02028">
    <property type="entry name" value="BCCT"/>
    <property type="match status" value="1"/>
</dbReference>
<dbReference type="EMBL" id="LGCI01000003">
    <property type="protein sequence ID" value="KOY83843.1"/>
    <property type="molecule type" value="Genomic_DNA"/>
</dbReference>
<dbReference type="PATRIC" id="fig|33935.3.peg.4759"/>
<evidence type="ECO:0000313" key="9">
    <source>
        <dbReference type="Proteomes" id="UP000037977"/>
    </source>
</evidence>
<dbReference type="OrthoDB" id="9775735at2"/>
<feature type="transmembrane region" description="Helical" evidence="7">
    <location>
        <begin position="227"/>
        <end position="251"/>
    </location>
</feature>
<feature type="transmembrane region" description="Helical" evidence="7">
    <location>
        <begin position="48"/>
        <end position="68"/>
    </location>
</feature>
<dbReference type="InterPro" id="IPR000060">
    <property type="entry name" value="BCCT_transptr"/>
</dbReference>
<keyword evidence="2" id="KW-0813">Transport</keyword>
<evidence type="ECO:0000256" key="4">
    <source>
        <dbReference type="ARBA" id="ARBA00022692"/>
    </source>
</evidence>
<keyword evidence="6 7" id="KW-0472">Membrane</keyword>
<evidence type="ECO:0000256" key="5">
    <source>
        <dbReference type="ARBA" id="ARBA00022989"/>
    </source>
</evidence>
<feature type="transmembrane region" description="Helical" evidence="7">
    <location>
        <begin position="448"/>
        <end position="467"/>
    </location>
</feature>
<keyword evidence="9" id="KW-1185">Reference proteome</keyword>
<evidence type="ECO:0000256" key="7">
    <source>
        <dbReference type="SAM" id="Phobius"/>
    </source>
</evidence>
<feature type="transmembrane region" description="Helical" evidence="7">
    <location>
        <begin position="263"/>
        <end position="283"/>
    </location>
</feature>
<feature type="transmembrane region" description="Helical" evidence="7">
    <location>
        <begin position="479"/>
        <end position="497"/>
    </location>
</feature>
<dbReference type="RefSeq" id="WP_053993549.1">
    <property type="nucleotide sequence ID" value="NZ_CP065643.1"/>
</dbReference>
<dbReference type="PANTHER" id="PTHR30047:SF11">
    <property type="entry name" value="L-CARNITINE_GAMMA-BUTYROBETAINE ANTIPORTER"/>
    <property type="match status" value="1"/>
</dbReference>
<dbReference type="GO" id="GO:0022857">
    <property type="term" value="F:transmembrane transporter activity"/>
    <property type="evidence" value="ECO:0007669"/>
    <property type="project" value="InterPro"/>
</dbReference>
<feature type="transmembrane region" description="Helical" evidence="7">
    <location>
        <begin position="139"/>
        <end position="162"/>
    </location>
</feature>
<keyword evidence="5 7" id="KW-1133">Transmembrane helix</keyword>
<protein>
    <submittedName>
        <fullName evidence="8">BCCT transporter</fullName>
    </submittedName>
</protein>
<name>A0A0M9DMU4_9BACI</name>
<evidence type="ECO:0000256" key="3">
    <source>
        <dbReference type="ARBA" id="ARBA00022475"/>
    </source>
</evidence>
<feature type="transmembrane region" description="Helical" evidence="7">
    <location>
        <begin position="189"/>
        <end position="215"/>
    </location>
</feature>
<sequence>MNKLNLRHGVFWPPFILLLIAGLLSLLYPEWFLDKVNIANNWLLENVGWLFSLGGLAMLAAVVIVFFSPLGKYKIGGEHARPMLKMKSWLAITLCTTIAAGVTFWGIVEPIYHMVYPPESSGIEANSPDAIMFSMSTMYLHWTVTPYAIYCVPALMFAFAFYNMRKPFSLSSTLTPLLGNRMEGKLSSFIDAISLYTLSLGMASAMGTAVLNMAGGVNYLTGIESNATLWAIIAAITMIVFTISASTGLMNGIRILSDINTKAYIIIIIFIFITGPIAFIVNLGTESFGFYLTHFFEKSLFTGASGGDAWPKAWTVFYWANWFAWAAITAMFLGRISYGYSVRTFIIVNFVVPSVFGGLWMTIFGGTSIYKQITDNTLGTILGEQGAESVLYAVLADVPLSAIVIPVYLFIVFISFVTASDSNISAMGGISTKGITADSQESHIGIKIAWGASVGIIAWVMLSFAKIDGIKILSNLGGIPALILCLAIIFALLKVAFNPAKYDITASLTKEEIERTNTQYSDEAK</sequence>
<feature type="transmembrane region" description="Helical" evidence="7">
    <location>
        <begin position="390"/>
        <end position="417"/>
    </location>
</feature>